<sequence length="490" mass="54469">MSLPPETVRIKRKKNEDPVDDLYLEQHRDKRRTTEQQYAYRRQGNDLGPQPLPGLSPLQTEAGEYLQHATSQLRARPPTVRTTLPGEENPPPQRQQAAAHGHRPPAQFRPEESSSQLNKGSPIKVQGQVTATFPRRFHLSKPTSTVPISNPTKGVQKRRKGQRQDVATFIEKSSISSYARTPAKRGAGRKPEAAAGSESHIIQEAMEAMRTASSAPRKRPGASAVEKQWRAEGLKRREQNQGKEPEVSQLNGDAKSGGTEMDRPPASLVDSLQNFTLDELQRAQFPLPEALSPRPPTKLRAQPKSNIQRYRDRHPSAPGPAVQAADMDVDMVDDADYVYDTYVRYRPSASASSAIDGLNGSADGKAFGLLIITEEDQSVWETYIEEEEESDKDWNSEEEDENAEDYYGADYPEDEVASDDEHGRAAYTYRRGASDDEEWDSETGAHSSEDEDDDGEGVLRNPWKRPPWIKAVGGGAGDGEEVEVEEGEED</sequence>
<feature type="region of interest" description="Disordered" evidence="2">
    <location>
        <begin position="1"/>
        <end position="121"/>
    </location>
</feature>
<dbReference type="EMBL" id="NAJN01000781">
    <property type="protein sequence ID" value="TKA68810.1"/>
    <property type="molecule type" value="Genomic_DNA"/>
</dbReference>
<evidence type="ECO:0000259" key="3">
    <source>
        <dbReference type="Pfam" id="PF08574"/>
    </source>
</evidence>
<feature type="compositionally biased region" description="Polar residues" evidence="2">
    <location>
        <begin position="141"/>
        <end position="153"/>
    </location>
</feature>
<feature type="region of interest" description="Disordered" evidence="2">
    <location>
        <begin position="134"/>
        <end position="266"/>
    </location>
</feature>
<feature type="region of interest" description="Disordered" evidence="2">
    <location>
        <begin position="384"/>
        <end position="490"/>
    </location>
</feature>
<organism evidence="4 5">
    <name type="scientific">Cryomyces minteri</name>
    <dbReference type="NCBI Taxonomy" id="331657"/>
    <lineage>
        <taxon>Eukaryota</taxon>
        <taxon>Fungi</taxon>
        <taxon>Dikarya</taxon>
        <taxon>Ascomycota</taxon>
        <taxon>Pezizomycotina</taxon>
        <taxon>Dothideomycetes</taxon>
        <taxon>Dothideomycetes incertae sedis</taxon>
        <taxon>Cryomyces</taxon>
    </lineage>
</organism>
<gene>
    <name evidence="4" type="ORF">B0A49_06146</name>
</gene>
<evidence type="ECO:0000313" key="5">
    <source>
        <dbReference type="Proteomes" id="UP000308768"/>
    </source>
</evidence>
<dbReference type="STRING" id="331657.A0A4U0WYB4"/>
<feature type="compositionally biased region" description="Acidic residues" evidence="2">
    <location>
        <begin position="478"/>
        <end position="490"/>
    </location>
</feature>
<feature type="compositionally biased region" description="Acidic residues" evidence="2">
    <location>
        <begin position="384"/>
        <end position="404"/>
    </location>
</feature>
<protein>
    <recommendedName>
        <fullName evidence="3">Transcription factor Iwr1 domain-containing protein</fullName>
    </recommendedName>
</protein>
<dbReference type="InterPro" id="IPR013883">
    <property type="entry name" value="TF_Iwr1_dom"/>
</dbReference>
<dbReference type="Proteomes" id="UP000308768">
    <property type="component" value="Unassembled WGS sequence"/>
</dbReference>
<feature type="domain" description="Transcription factor Iwr1" evidence="3">
    <location>
        <begin position="336"/>
        <end position="415"/>
    </location>
</feature>
<feature type="compositionally biased region" description="Basic and acidic residues" evidence="2">
    <location>
        <begin position="227"/>
        <end position="246"/>
    </location>
</feature>
<evidence type="ECO:0000256" key="2">
    <source>
        <dbReference type="SAM" id="MobiDB-lite"/>
    </source>
</evidence>
<reference evidence="4 5" key="1">
    <citation type="submission" date="2017-03" db="EMBL/GenBank/DDBJ databases">
        <title>Genomes of endolithic fungi from Antarctica.</title>
        <authorList>
            <person name="Coleine C."/>
            <person name="Masonjones S."/>
            <person name="Stajich J.E."/>
        </authorList>
    </citation>
    <scope>NUCLEOTIDE SEQUENCE [LARGE SCALE GENOMIC DNA]</scope>
    <source>
        <strain evidence="4 5">CCFEE 5187</strain>
    </source>
</reference>
<dbReference type="OrthoDB" id="6255506at2759"/>
<dbReference type="GO" id="GO:0005737">
    <property type="term" value="C:cytoplasm"/>
    <property type="evidence" value="ECO:0007669"/>
    <property type="project" value="TreeGrafter"/>
</dbReference>
<feature type="compositionally biased region" description="Low complexity" evidence="2">
    <location>
        <begin position="47"/>
        <end position="59"/>
    </location>
</feature>
<dbReference type="GO" id="GO:0006606">
    <property type="term" value="P:protein import into nucleus"/>
    <property type="evidence" value="ECO:0007669"/>
    <property type="project" value="InterPro"/>
</dbReference>
<name>A0A4U0WYB4_9PEZI</name>
<dbReference type="InterPro" id="IPR040150">
    <property type="entry name" value="Iwr1"/>
</dbReference>
<dbReference type="PANTHER" id="PTHR28063">
    <property type="entry name" value="RNA POLYMERASE II NUCLEAR LOCALIZATION PROTEIN IWR1"/>
    <property type="match status" value="1"/>
</dbReference>
<comment type="similarity">
    <text evidence="1">Belongs to the IWR1/SLC7A6OS family.</text>
</comment>
<keyword evidence="5" id="KW-1185">Reference proteome</keyword>
<dbReference type="PANTHER" id="PTHR28063:SF1">
    <property type="entry name" value="RNA POLYMERASE II NUCLEAR LOCALIZATION PROTEIN IWR1"/>
    <property type="match status" value="1"/>
</dbReference>
<feature type="region of interest" description="Disordered" evidence="2">
    <location>
        <begin position="288"/>
        <end position="323"/>
    </location>
</feature>
<dbReference type="Pfam" id="PF08574">
    <property type="entry name" value="Iwr1"/>
    <property type="match status" value="1"/>
</dbReference>
<evidence type="ECO:0000313" key="4">
    <source>
        <dbReference type="EMBL" id="TKA68810.1"/>
    </source>
</evidence>
<comment type="caution">
    <text evidence="4">The sequence shown here is derived from an EMBL/GenBank/DDBJ whole genome shotgun (WGS) entry which is preliminary data.</text>
</comment>
<feature type="compositionally biased region" description="Basic and acidic residues" evidence="2">
    <location>
        <begin position="24"/>
        <end position="34"/>
    </location>
</feature>
<evidence type="ECO:0000256" key="1">
    <source>
        <dbReference type="ARBA" id="ARBA00010218"/>
    </source>
</evidence>
<dbReference type="AlphaFoldDB" id="A0A4U0WYB4"/>
<proteinExistence type="inferred from homology"/>
<accession>A0A4U0WYB4</accession>